<evidence type="ECO:0000313" key="4">
    <source>
        <dbReference type="Proteomes" id="UP001597546"/>
    </source>
</evidence>
<dbReference type="SUPFAM" id="SSF56300">
    <property type="entry name" value="Metallo-dependent phosphatases"/>
    <property type="match status" value="1"/>
</dbReference>
<dbReference type="PROSITE" id="PS51257">
    <property type="entry name" value="PROKAR_LIPOPROTEIN"/>
    <property type="match status" value="1"/>
</dbReference>
<sequence length="272" mass="30600">MSSLKLSALCALLFSLTIGCNNLEFSPNQSFDRNSPIDLNAKNIAKLNNNINNTDDTVRFILTGDTQRSYDQARAMIAVVNKNYPKLNFVLLNGDISDFGLLQEMEWVTKIYEDLKAPYITVIGNHDLVANGLNTYKRMFGPLNFSFIFKKVKFILHDNNGREYNFNGKIPDLDWISKEIQTDNSVNAIVAVGHIPPTSTDYDAKLKDGYETLLNSNSKVVASFHAHENTNKIHFADSGPVPFITSNAVTNREFLYVEIANGKLLKYDPISY</sequence>
<dbReference type="Pfam" id="PF00149">
    <property type="entry name" value="Metallophos"/>
    <property type="match status" value="1"/>
</dbReference>
<organism evidence="3 4">
    <name type="scientific">Pedobacter alpinus</name>
    <dbReference type="NCBI Taxonomy" id="1590643"/>
    <lineage>
        <taxon>Bacteria</taxon>
        <taxon>Pseudomonadati</taxon>
        <taxon>Bacteroidota</taxon>
        <taxon>Sphingobacteriia</taxon>
        <taxon>Sphingobacteriales</taxon>
        <taxon>Sphingobacteriaceae</taxon>
        <taxon>Pedobacter</taxon>
    </lineage>
</organism>
<gene>
    <name evidence="3" type="ORF">ACFSSE_15585</name>
</gene>
<comment type="caution">
    <text evidence="3">The sequence shown here is derived from an EMBL/GenBank/DDBJ whole genome shotgun (WGS) entry which is preliminary data.</text>
</comment>
<dbReference type="Proteomes" id="UP001597546">
    <property type="component" value="Unassembled WGS sequence"/>
</dbReference>
<dbReference type="Gene3D" id="3.60.21.10">
    <property type="match status" value="1"/>
</dbReference>
<dbReference type="InterPro" id="IPR029052">
    <property type="entry name" value="Metallo-depent_PP-like"/>
</dbReference>
<feature type="chain" id="PRO_5047306045" evidence="1">
    <location>
        <begin position="21"/>
        <end position="272"/>
    </location>
</feature>
<proteinExistence type="predicted"/>
<feature type="signal peptide" evidence="1">
    <location>
        <begin position="1"/>
        <end position="20"/>
    </location>
</feature>
<name>A0ABW5TX95_9SPHI</name>
<dbReference type="EMBL" id="JBHULV010000052">
    <property type="protein sequence ID" value="MFD2733130.1"/>
    <property type="molecule type" value="Genomic_DNA"/>
</dbReference>
<evidence type="ECO:0000259" key="2">
    <source>
        <dbReference type="Pfam" id="PF00149"/>
    </source>
</evidence>
<evidence type="ECO:0000313" key="3">
    <source>
        <dbReference type="EMBL" id="MFD2733130.1"/>
    </source>
</evidence>
<dbReference type="RefSeq" id="WP_379042175.1">
    <property type="nucleotide sequence ID" value="NZ_JBHSKW010000020.1"/>
</dbReference>
<reference evidence="4" key="1">
    <citation type="journal article" date="2019" name="Int. J. Syst. Evol. Microbiol.">
        <title>The Global Catalogue of Microorganisms (GCM) 10K type strain sequencing project: providing services to taxonomists for standard genome sequencing and annotation.</title>
        <authorList>
            <consortium name="The Broad Institute Genomics Platform"/>
            <consortium name="The Broad Institute Genome Sequencing Center for Infectious Disease"/>
            <person name="Wu L."/>
            <person name="Ma J."/>
        </authorList>
    </citation>
    <scope>NUCLEOTIDE SEQUENCE [LARGE SCALE GENOMIC DNA]</scope>
    <source>
        <strain evidence="4">KCTC 42456</strain>
    </source>
</reference>
<dbReference type="PANTHER" id="PTHR43143:SF1">
    <property type="entry name" value="SERINE_THREONINE-PROTEIN PHOSPHATASE CPPED1"/>
    <property type="match status" value="1"/>
</dbReference>
<dbReference type="GO" id="GO:0016787">
    <property type="term" value="F:hydrolase activity"/>
    <property type="evidence" value="ECO:0007669"/>
    <property type="project" value="UniProtKB-KW"/>
</dbReference>
<keyword evidence="4" id="KW-1185">Reference proteome</keyword>
<protein>
    <submittedName>
        <fullName evidence="3">Metallophosphoesterase family protein</fullName>
        <ecNumber evidence="3">3.1.-.-</ecNumber>
    </submittedName>
</protein>
<dbReference type="EC" id="3.1.-.-" evidence="3"/>
<dbReference type="PANTHER" id="PTHR43143">
    <property type="entry name" value="METALLOPHOSPHOESTERASE, CALCINEURIN SUPERFAMILY"/>
    <property type="match status" value="1"/>
</dbReference>
<evidence type="ECO:0000256" key="1">
    <source>
        <dbReference type="SAM" id="SignalP"/>
    </source>
</evidence>
<dbReference type="InterPro" id="IPR004843">
    <property type="entry name" value="Calcineurin-like_PHP"/>
</dbReference>
<keyword evidence="3" id="KW-0378">Hydrolase</keyword>
<feature type="domain" description="Calcineurin-like phosphoesterase" evidence="2">
    <location>
        <begin position="59"/>
        <end position="228"/>
    </location>
</feature>
<dbReference type="InterPro" id="IPR051918">
    <property type="entry name" value="STPP_CPPED1"/>
</dbReference>
<accession>A0ABW5TX95</accession>
<keyword evidence="1" id="KW-0732">Signal</keyword>